<dbReference type="SUPFAM" id="SSF48452">
    <property type="entry name" value="TPR-like"/>
    <property type="match status" value="2"/>
</dbReference>
<dbReference type="SMART" id="SM00028">
    <property type="entry name" value="TPR"/>
    <property type="match status" value="6"/>
</dbReference>
<dbReference type="Proteomes" id="UP000838412">
    <property type="component" value="Chromosome 2"/>
</dbReference>
<evidence type="ECO:0000256" key="3">
    <source>
        <dbReference type="PROSITE-ProRule" id="PRU00339"/>
    </source>
</evidence>
<dbReference type="Gene3D" id="1.25.40.10">
    <property type="entry name" value="Tetratricopeptide repeat domain"/>
    <property type="match status" value="5"/>
</dbReference>
<feature type="repeat" description="TPR" evidence="3">
    <location>
        <begin position="688"/>
        <end position="721"/>
    </location>
</feature>
<dbReference type="InterPro" id="IPR019734">
    <property type="entry name" value="TPR_rpt"/>
</dbReference>
<dbReference type="InterPro" id="IPR011990">
    <property type="entry name" value="TPR-like_helical_dom_sf"/>
</dbReference>
<accession>A0A8K0EIM9</accession>
<dbReference type="PANTHER" id="PTHR45586">
    <property type="entry name" value="TPR REPEAT-CONTAINING PROTEIN PA4667"/>
    <property type="match status" value="1"/>
</dbReference>
<evidence type="ECO:0000313" key="4">
    <source>
        <dbReference type="EMBL" id="CAH1252815.1"/>
    </source>
</evidence>
<proteinExistence type="predicted"/>
<keyword evidence="2 3" id="KW-0802">TPR repeat</keyword>
<protein>
    <submittedName>
        <fullName evidence="4">Hypp1018 protein</fullName>
    </submittedName>
</protein>
<dbReference type="Pfam" id="PF13181">
    <property type="entry name" value="TPR_8"/>
    <property type="match status" value="1"/>
</dbReference>
<keyword evidence="5" id="KW-1185">Reference proteome</keyword>
<dbReference type="AlphaFoldDB" id="A0A8K0EIM9"/>
<dbReference type="Pfam" id="PF13432">
    <property type="entry name" value="TPR_16"/>
    <property type="match status" value="1"/>
</dbReference>
<dbReference type="EMBL" id="OV696687">
    <property type="protein sequence ID" value="CAH1252815.1"/>
    <property type="molecule type" value="Genomic_DNA"/>
</dbReference>
<reference evidence="4" key="1">
    <citation type="submission" date="2022-01" db="EMBL/GenBank/DDBJ databases">
        <authorList>
            <person name="Braso-Vives M."/>
        </authorList>
    </citation>
    <scope>NUCLEOTIDE SEQUENCE</scope>
</reference>
<dbReference type="InterPro" id="IPR051012">
    <property type="entry name" value="CellSynth/LPSAsmb/PSIAsmb"/>
</dbReference>
<gene>
    <name evidence="4" type="primary">Hypp1018</name>
    <name evidence="4" type="ORF">BLAG_LOCUS12797</name>
</gene>
<keyword evidence="1" id="KW-0677">Repeat</keyword>
<dbReference type="Pfam" id="PF14559">
    <property type="entry name" value="TPR_19"/>
    <property type="match status" value="1"/>
</dbReference>
<name>A0A8K0EIM9_BRALA</name>
<evidence type="ECO:0000313" key="5">
    <source>
        <dbReference type="Proteomes" id="UP000838412"/>
    </source>
</evidence>
<dbReference type="PROSITE" id="PS50005">
    <property type="entry name" value="TPR"/>
    <property type="match status" value="1"/>
</dbReference>
<organism evidence="4 5">
    <name type="scientific">Branchiostoma lanceolatum</name>
    <name type="common">Common lancelet</name>
    <name type="synonym">Amphioxus lanceolatum</name>
    <dbReference type="NCBI Taxonomy" id="7740"/>
    <lineage>
        <taxon>Eukaryota</taxon>
        <taxon>Metazoa</taxon>
        <taxon>Chordata</taxon>
        <taxon>Cephalochordata</taxon>
        <taxon>Leptocardii</taxon>
        <taxon>Amphioxiformes</taxon>
        <taxon>Branchiostomatidae</taxon>
        <taxon>Branchiostoma</taxon>
    </lineage>
</organism>
<evidence type="ECO:0000256" key="1">
    <source>
        <dbReference type="ARBA" id="ARBA00022737"/>
    </source>
</evidence>
<evidence type="ECO:0000256" key="2">
    <source>
        <dbReference type="ARBA" id="ARBA00022803"/>
    </source>
</evidence>
<dbReference type="PANTHER" id="PTHR45586:SF1">
    <property type="entry name" value="LIPOPOLYSACCHARIDE ASSEMBLY PROTEIN B"/>
    <property type="match status" value="1"/>
</dbReference>
<sequence>MESDLLKNLSEFPSPFFWDLDESMFARVHEKLSQWKCSEADRLACKNALAFLSYARDNDSLQACRQLQEVRDEDPENLVALTSLAYIDVKHSDVASAETKRKTLAVLKDSGGETQVQKRWAAAMFEKAFCLTRFGQWRYREALGCIEEARKFDSENVEWLKSETFLLTTQVENKSFGQAHHGQIKTFLDKAVANVLKLQQLEQSFEGGSGSVEPLCLRAELFSAARSTEQGLVWMREYTNKNPGQIVEPSVLYEMAYGLCPTDQRLCRKAVLHVKATRDWQKLGEILKKALKQFPDDPLLYHQYGLRYFLPFEDAYWKEKNTKPNGKRAVRAKVDETSVYLPRAEEYFRQALRIDPLFTRCRINLAQCLYHQGKTEESHEQFRQSEAEAENTKIVNEARKEWTKLFVEGQNESGAPVRLCEIAQIEDQAGARAYHLMYTALDNLKLDEVEAREKERVSDYNKQALEINKNTACVLDKGKAAKNRNSDQSLNPSARYEEAYELYPTDQSVCRQAVLHFKAAREWEKMENILSKALKDFPKDHVLYHQYGLRYLIPFELALAEAKKTKDKGKMVPRSHLLKAEEYLREGLKIVPRFTRCRICLAKCLYHQGKVEESSKEFSIAIKITRDKDKIVEARRDWAWLLLEDGNESGALVQLCEALKLKGQVLQDVYWRLDSALNSWCKVDRRDPRSIRVRAALALEAGNEDSAIEYYKEALQIDADDTNTLIGLEKAYKKKGSKVDRHDPRPIRVRAALALEAGNEDSAIEYYKQALQIVADDTNTMIGLEKAYRKKGNFREAKKWFQKASRLGSGESNDH</sequence>